<dbReference type="Proteomes" id="UP000274922">
    <property type="component" value="Unassembled WGS sequence"/>
</dbReference>
<evidence type="ECO:0000256" key="1">
    <source>
        <dbReference type="ARBA" id="ARBA00004259"/>
    </source>
</evidence>
<dbReference type="Gene3D" id="2.130.10.10">
    <property type="entry name" value="YVTN repeat-like/Quinoprotein amine dehydrogenase"/>
    <property type="match status" value="1"/>
</dbReference>
<dbReference type="Gene3D" id="1.20.58.1380">
    <property type="match status" value="1"/>
</dbReference>
<dbReference type="PANTHER" id="PTHR13405">
    <property type="entry name" value="NUCLEAR PORE COMPLEX PROTEIN NUP133"/>
    <property type="match status" value="1"/>
</dbReference>
<reference evidence="11" key="1">
    <citation type="journal article" date="2018" name="Nat. Microbiol.">
        <title>Leveraging single-cell genomics to expand the fungal tree of life.</title>
        <authorList>
            <person name="Ahrendt S.R."/>
            <person name="Quandt C.A."/>
            <person name="Ciobanu D."/>
            <person name="Clum A."/>
            <person name="Salamov A."/>
            <person name="Andreopoulos B."/>
            <person name="Cheng J.F."/>
            <person name="Woyke T."/>
            <person name="Pelin A."/>
            <person name="Henrissat B."/>
            <person name="Reynolds N.K."/>
            <person name="Benny G.L."/>
            <person name="Smith M.E."/>
            <person name="James T.Y."/>
            <person name="Grigoriev I.V."/>
        </authorList>
    </citation>
    <scope>NUCLEOTIDE SEQUENCE [LARGE SCALE GENOMIC DNA]</scope>
    <source>
        <strain evidence="11">ATCC 52028</strain>
    </source>
</reference>
<dbReference type="GO" id="GO:0016973">
    <property type="term" value="P:poly(A)+ mRNA export from nucleus"/>
    <property type="evidence" value="ECO:0007669"/>
    <property type="project" value="TreeGrafter"/>
</dbReference>
<evidence type="ECO:0000259" key="9">
    <source>
        <dbReference type="Pfam" id="PF03177"/>
    </source>
</evidence>
<dbReference type="PANTHER" id="PTHR13405:SF11">
    <property type="entry name" value="NUCLEAR PORE COMPLEX PROTEIN NUP133"/>
    <property type="match status" value="1"/>
</dbReference>
<evidence type="ECO:0000256" key="2">
    <source>
        <dbReference type="ARBA" id="ARBA00005569"/>
    </source>
</evidence>
<dbReference type="GO" id="GO:0017056">
    <property type="term" value="F:structural constituent of nuclear pore"/>
    <property type="evidence" value="ECO:0007669"/>
    <property type="project" value="InterPro"/>
</dbReference>
<evidence type="ECO:0000313" key="10">
    <source>
        <dbReference type="EMBL" id="RKP01983.1"/>
    </source>
</evidence>
<keyword evidence="6" id="KW-0811">Translocation</keyword>
<gene>
    <name evidence="10" type="ORF">CXG81DRAFT_18276</name>
</gene>
<feature type="domain" description="Nucleoporin Nup133/Nup155-like C-terminal" evidence="9">
    <location>
        <begin position="971"/>
        <end position="1215"/>
    </location>
</feature>
<organism evidence="10 11">
    <name type="scientific">Caulochytrium protostelioides</name>
    <dbReference type="NCBI Taxonomy" id="1555241"/>
    <lineage>
        <taxon>Eukaryota</taxon>
        <taxon>Fungi</taxon>
        <taxon>Fungi incertae sedis</taxon>
        <taxon>Chytridiomycota</taxon>
        <taxon>Chytridiomycota incertae sedis</taxon>
        <taxon>Chytridiomycetes</taxon>
        <taxon>Caulochytriales</taxon>
        <taxon>Caulochytriaceae</taxon>
        <taxon>Caulochytrium</taxon>
    </lineage>
</organism>
<dbReference type="InterPro" id="IPR037624">
    <property type="entry name" value="Nup133-like"/>
</dbReference>
<evidence type="ECO:0000256" key="6">
    <source>
        <dbReference type="ARBA" id="ARBA00023010"/>
    </source>
</evidence>
<keyword evidence="5" id="KW-0653">Protein transport</keyword>
<evidence type="ECO:0000256" key="8">
    <source>
        <dbReference type="SAM" id="MobiDB-lite"/>
    </source>
</evidence>
<keyword evidence="4" id="KW-0509">mRNA transport</keyword>
<feature type="compositionally biased region" description="Low complexity" evidence="8">
    <location>
        <begin position="575"/>
        <end position="584"/>
    </location>
</feature>
<dbReference type="InterPro" id="IPR015943">
    <property type="entry name" value="WD40/YVTN_repeat-like_dom_sf"/>
</dbReference>
<evidence type="ECO:0000256" key="3">
    <source>
        <dbReference type="ARBA" id="ARBA00022448"/>
    </source>
</evidence>
<dbReference type="STRING" id="1555241.A0A4P9X9G6"/>
<protein>
    <recommendedName>
        <fullName evidence="9">Nucleoporin Nup133/Nup155-like C-terminal domain-containing protein</fullName>
    </recommendedName>
</protein>
<dbReference type="SUPFAM" id="SSF117289">
    <property type="entry name" value="Nucleoporin domain"/>
    <property type="match status" value="1"/>
</dbReference>
<dbReference type="GO" id="GO:0006606">
    <property type="term" value="P:protein import into nucleus"/>
    <property type="evidence" value="ECO:0007669"/>
    <property type="project" value="TreeGrafter"/>
</dbReference>
<feature type="region of interest" description="Disordered" evidence="8">
    <location>
        <begin position="575"/>
        <end position="603"/>
    </location>
</feature>
<dbReference type="InterPro" id="IPR007187">
    <property type="entry name" value="Nucleoporin_Nup133/Nup155_C"/>
</dbReference>
<feature type="compositionally biased region" description="Low complexity" evidence="8">
    <location>
        <begin position="16"/>
        <end position="41"/>
    </location>
</feature>
<keyword evidence="7" id="KW-0539">Nucleus</keyword>
<feature type="region of interest" description="Disordered" evidence="8">
    <location>
        <begin position="67"/>
        <end position="93"/>
    </location>
</feature>
<sequence>MFRQTPARPPRPSPMAAPAATPANRHPYARAAATPATASSPVMGMAPRTAAARPVFGGFAAATPRGHAARSASASTAPRPQATPAASSTATPGMAALATATPARSQRVFLNSTTHALTLEDDLPDAVKAMLTDAPLPHAPLTDAIVDIPSGYAALALPDGCLVWRRATTPSAAAAGAIAPSTGCQDLMRLPMPVAPPGGDALGHRHNTLVMFTPSRVRDGLQLGLLAVSPQGVIRHWDNLQYGRESFREIQIELSPDDACAHLVSAGYCGLVLGTRNGLVYQITLSDGVADAAISFQPLLKDGGSRFARLQSLFGMGGSSSAHAGDAGAPSAAALAEPSARELVALAVAAPVPSKAPEPNRQNTRTLHVLFADKLEVWTLFLNQDPRFVRSLDCAEPIAQTLSIDLGADSEGDEEDAGLTDEDEDEDAGIACRVLDLVSLQGAAFEAWLLIAMLNKGQTRYAAMLCREAVEGGVMSIRRKIYLQYSGPPSDYAMSDAMHLTLLRDDLALVVGSDFFVMTSLDPQRRFEEPVEFREGHTAQILHAVATSDASASLFTYPLGRLVLDVFEPPRAAPSHATSTTAATGLPMSGITRPPGTAPGDAETSVDAFRSRLEQAVFYGAVNQTQNPISFQLGAFDTPQACQNLTDAALQLSHAILTAPHDFSLEIRPELEERALRLATLRRFLYKRGALPHMALRHRRQLAAEAEYVAVAQALWRLYCTALEDNERHREGGGVGIMPDEPFIMRALQTFMYEHVYGGLARPDEDVVRRFFHAELAQMPEFLRDLSQQAHEFLEAGPMATPVRLLGVGAVYIAIYDAALSFRESPQNPFTLPTRDDLLAGETIRDDGDEATVVALTPWTAERPGPDTLVWLYHTLHAFIMRHGGSRTVMRPHATLHQQLVRLAKIVLLTVRDVVAAAARATRHDADADADAAAAVAADQAATAPVLRALAEAGHHAEAVQLAGDFRALSALVALLQQPQGRHEPPDAPERRIEACFERFGPELQTVYFDTLVAQQDYGKLIAASQRWPDAARAFWAARPQLAGLAWLHQARTRDWDAAAQSLYAAAAAQDNVVQKQTALNLSKLAFLASRQHATGVTGPAQRVASTVTAEALARRYTPVLETLELQLFLRAQCLQAYAASPTSQTTPLSTVSNAAHTFAVALSALQYGGLTRACPTEAHLVHHALEQLYRNDVLDVPQLVDLLTLQLSSPATTASQDDDEDDMQETEAALAGSQTPAALFASAIALFQSARTCRLLDARQTRLCMAIIAGRAWRLEDWDAFWDSHRASSDADARALLADTVVAGLMADAARQRAQTRGLQADLRTREAELPASARSSEEALLPSPEDIVAVLRSATTEDAAAWAPTLTPAQQAALLQDWQFEAASLETRIPEALLMEIHHELMHL</sequence>
<dbReference type="GO" id="GO:0031080">
    <property type="term" value="C:nuclear pore outer ring"/>
    <property type="evidence" value="ECO:0007669"/>
    <property type="project" value="TreeGrafter"/>
</dbReference>
<feature type="compositionally biased region" description="Low complexity" evidence="8">
    <location>
        <begin position="69"/>
        <end position="93"/>
    </location>
</feature>
<keyword evidence="3" id="KW-0813">Transport</keyword>
<evidence type="ECO:0000256" key="5">
    <source>
        <dbReference type="ARBA" id="ARBA00022927"/>
    </source>
</evidence>
<comment type="similarity">
    <text evidence="2">Belongs to the nucleoporin Nup133 family.</text>
</comment>
<comment type="subcellular location">
    <subcellularLocation>
        <location evidence="1">Nucleus envelope</location>
    </subcellularLocation>
</comment>
<dbReference type="EMBL" id="ML014155">
    <property type="protein sequence ID" value="RKP01983.1"/>
    <property type="molecule type" value="Genomic_DNA"/>
</dbReference>
<evidence type="ECO:0000313" key="11">
    <source>
        <dbReference type="Proteomes" id="UP000274922"/>
    </source>
</evidence>
<name>A0A4P9X9G6_9FUNG</name>
<proteinExistence type="inferred from homology"/>
<dbReference type="GO" id="GO:0000972">
    <property type="term" value="P:transcription-dependent tethering of RNA polymerase II gene DNA at nuclear periphery"/>
    <property type="evidence" value="ECO:0007669"/>
    <property type="project" value="TreeGrafter"/>
</dbReference>
<keyword evidence="11" id="KW-1185">Reference proteome</keyword>
<evidence type="ECO:0000256" key="7">
    <source>
        <dbReference type="ARBA" id="ARBA00023242"/>
    </source>
</evidence>
<feature type="region of interest" description="Disordered" evidence="8">
    <location>
        <begin position="1"/>
        <end position="44"/>
    </location>
</feature>
<dbReference type="Pfam" id="PF03177">
    <property type="entry name" value="Nucleoporin_C"/>
    <property type="match status" value="1"/>
</dbReference>
<evidence type="ECO:0000256" key="4">
    <source>
        <dbReference type="ARBA" id="ARBA00022816"/>
    </source>
</evidence>
<dbReference type="OrthoDB" id="103454at2759"/>
<accession>A0A4P9X9G6</accession>